<evidence type="ECO:0000256" key="1">
    <source>
        <dbReference type="ARBA" id="ARBA00004651"/>
    </source>
</evidence>
<evidence type="ECO:0000256" key="8">
    <source>
        <dbReference type="RuleBase" id="RU363032"/>
    </source>
</evidence>
<comment type="subcellular location">
    <subcellularLocation>
        <location evidence="1 8">Cell membrane</location>
        <topology evidence="1 8">Multi-pass membrane protein</topology>
    </subcellularLocation>
</comment>
<feature type="transmembrane region" description="Helical" evidence="8">
    <location>
        <begin position="27"/>
        <end position="47"/>
    </location>
</feature>
<reference evidence="10 11" key="1">
    <citation type="journal article" date="2019" name="Int. J. Syst. Evol. Microbiol.">
        <title>The Global Catalogue of Microorganisms (GCM) 10K type strain sequencing project: providing services to taxonomists for standard genome sequencing and annotation.</title>
        <authorList>
            <consortium name="The Broad Institute Genomics Platform"/>
            <consortium name="The Broad Institute Genome Sequencing Center for Infectious Disease"/>
            <person name="Wu L."/>
            <person name="Ma J."/>
        </authorList>
    </citation>
    <scope>NUCLEOTIDE SEQUENCE [LARGE SCALE GENOMIC DNA]</scope>
    <source>
        <strain evidence="10 11">JCM 11813</strain>
    </source>
</reference>
<evidence type="ECO:0000256" key="2">
    <source>
        <dbReference type="ARBA" id="ARBA00022448"/>
    </source>
</evidence>
<dbReference type="SUPFAM" id="SSF161098">
    <property type="entry name" value="MetI-like"/>
    <property type="match status" value="1"/>
</dbReference>
<dbReference type="PROSITE" id="PS50928">
    <property type="entry name" value="ABC_TM1"/>
    <property type="match status" value="1"/>
</dbReference>
<name>A0ABN1UQI8_9ACTN</name>
<keyword evidence="5" id="KW-0029">Amino-acid transport</keyword>
<dbReference type="InterPro" id="IPR000515">
    <property type="entry name" value="MetI-like"/>
</dbReference>
<evidence type="ECO:0000256" key="7">
    <source>
        <dbReference type="ARBA" id="ARBA00023136"/>
    </source>
</evidence>
<feature type="transmembrane region" description="Helical" evidence="8">
    <location>
        <begin position="244"/>
        <end position="267"/>
    </location>
</feature>
<dbReference type="Gene3D" id="1.10.3720.10">
    <property type="entry name" value="MetI-like"/>
    <property type="match status" value="1"/>
</dbReference>
<dbReference type="Pfam" id="PF00528">
    <property type="entry name" value="BPD_transp_1"/>
    <property type="match status" value="1"/>
</dbReference>
<feature type="domain" description="ABC transmembrane type-1" evidence="9">
    <location>
        <begin position="67"/>
        <end position="268"/>
    </location>
</feature>
<keyword evidence="2 8" id="KW-0813">Transport</keyword>
<dbReference type="InterPro" id="IPR010065">
    <property type="entry name" value="AA_ABC_transptr_permease_3TM"/>
</dbReference>
<dbReference type="CDD" id="cd06261">
    <property type="entry name" value="TM_PBP2"/>
    <property type="match status" value="1"/>
</dbReference>
<keyword evidence="4 8" id="KW-0812">Transmembrane</keyword>
<organism evidence="10 11">
    <name type="scientific">Nocardioides aquiterrae</name>
    <dbReference type="NCBI Taxonomy" id="203799"/>
    <lineage>
        <taxon>Bacteria</taxon>
        <taxon>Bacillati</taxon>
        <taxon>Actinomycetota</taxon>
        <taxon>Actinomycetes</taxon>
        <taxon>Propionibacteriales</taxon>
        <taxon>Nocardioidaceae</taxon>
        <taxon>Nocardioides</taxon>
    </lineage>
</organism>
<keyword evidence="11" id="KW-1185">Reference proteome</keyword>
<keyword evidence="6 8" id="KW-1133">Transmembrane helix</keyword>
<evidence type="ECO:0000256" key="4">
    <source>
        <dbReference type="ARBA" id="ARBA00022692"/>
    </source>
</evidence>
<keyword evidence="7 8" id="KW-0472">Membrane</keyword>
<feature type="transmembrane region" description="Helical" evidence="8">
    <location>
        <begin position="103"/>
        <end position="125"/>
    </location>
</feature>
<feature type="transmembrane region" description="Helical" evidence="8">
    <location>
        <begin position="67"/>
        <end position="91"/>
    </location>
</feature>
<evidence type="ECO:0000313" key="11">
    <source>
        <dbReference type="Proteomes" id="UP001499979"/>
    </source>
</evidence>
<evidence type="ECO:0000256" key="3">
    <source>
        <dbReference type="ARBA" id="ARBA00022475"/>
    </source>
</evidence>
<comment type="caution">
    <text evidence="10">The sequence shown here is derived from an EMBL/GenBank/DDBJ whole genome shotgun (WGS) entry which is preliminary data.</text>
</comment>
<dbReference type="RefSeq" id="WP_343910536.1">
    <property type="nucleotide sequence ID" value="NZ_BAAAJE010000030.1"/>
</dbReference>
<evidence type="ECO:0000256" key="5">
    <source>
        <dbReference type="ARBA" id="ARBA00022970"/>
    </source>
</evidence>
<evidence type="ECO:0000313" key="10">
    <source>
        <dbReference type="EMBL" id="GAA1162474.1"/>
    </source>
</evidence>
<dbReference type="Proteomes" id="UP001499979">
    <property type="component" value="Unassembled WGS sequence"/>
</dbReference>
<evidence type="ECO:0000259" key="9">
    <source>
        <dbReference type="PROSITE" id="PS50928"/>
    </source>
</evidence>
<protein>
    <submittedName>
        <fullName evidence="10">Amino acid ABC transporter permease</fullName>
    </submittedName>
</protein>
<dbReference type="PANTHER" id="PTHR30614:SF0">
    <property type="entry name" value="L-CYSTINE TRANSPORT SYSTEM PERMEASE PROTEIN TCYL"/>
    <property type="match status" value="1"/>
</dbReference>
<dbReference type="PANTHER" id="PTHR30614">
    <property type="entry name" value="MEMBRANE COMPONENT OF AMINO ACID ABC TRANSPORTER"/>
    <property type="match status" value="1"/>
</dbReference>
<evidence type="ECO:0000256" key="6">
    <source>
        <dbReference type="ARBA" id="ARBA00022989"/>
    </source>
</evidence>
<dbReference type="InterPro" id="IPR035906">
    <property type="entry name" value="MetI-like_sf"/>
</dbReference>
<dbReference type="EMBL" id="BAAAJE010000030">
    <property type="protein sequence ID" value="GAA1162474.1"/>
    <property type="molecule type" value="Genomic_DNA"/>
</dbReference>
<keyword evidence="3" id="KW-1003">Cell membrane</keyword>
<accession>A0ABN1UQI8</accession>
<proteinExistence type="inferred from homology"/>
<comment type="similarity">
    <text evidence="8">Belongs to the binding-protein-dependent transport system permease family.</text>
</comment>
<dbReference type="InterPro" id="IPR043429">
    <property type="entry name" value="ArtM/GltK/GlnP/TcyL/YhdX-like"/>
</dbReference>
<dbReference type="NCBIfam" id="TIGR01726">
    <property type="entry name" value="HEQRo_perm_3TM"/>
    <property type="match status" value="1"/>
</dbReference>
<gene>
    <name evidence="10" type="ORF">GCM10009606_45430</name>
</gene>
<sequence length="301" mass="33081">MNEHDAAAAPAAAPAPIVVPVRHYGRWAAAVVVLVLLALVVRAFASADIDYRITWEFLTQENVVRGALNTLIISVCAQTLGFVLGVLAAVMRLSRNPVTSGVAWLYVWFFRGTPVLVQLLVWYNLSLVFPTISLPGLGTWETNAVMTPFLAALLGLGINEGAYMAEIVRAGISSVDRGQTEAAHALGMTPPLTMRRVVLPQAMRVIIPPTGNEFVNMLKTSSLAYAIQYPELLQSAVKVYSNNLAVVELLFCVSIWYLLLTSVFSVLQHFLERRFARGSQHGSEPTLWRRIQGNLRPGRVR</sequence>